<dbReference type="Proteomes" id="UP000568380">
    <property type="component" value="Unassembled WGS sequence"/>
</dbReference>
<evidence type="ECO:0008006" key="4">
    <source>
        <dbReference type="Google" id="ProtNLM"/>
    </source>
</evidence>
<keyword evidence="1" id="KW-1133">Transmembrane helix</keyword>
<sequence>MNRTTRRGNRLGLALVGLLLIVLGGAAVARSLALMPQNWAPAAEPLVNGPVREFFAFSWAWWLVALGGIVLVVLGLRWLAVQGRRSRLSSLRLDSGPDGVTEISASGVTEAVAAEAAASPAVLSASADLAGSPRHPEVRLRLVADERAPIDEIKDHLAGVAIPHMRQALETDELPAVARVSLKPPSAR</sequence>
<evidence type="ECO:0000256" key="1">
    <source>
        <dbReference type="SAM" id="Phobius"/>
    </source>
</evidence>
<keyword evidence="3" id="KW-1185">Reference proteome</keyword>
<dbReference type="EMBL" id="JACHIN010000002">
    <property type="protein sequence ID" value="MBB5076860.1"/>
    <property type="molecule type" value="Genomic_DNA"/>
</dbReference>
<evidence type="ECO:0000313" key="3">
    <source>
        <dbReference type="Proteomes" id="UP000568380"/>
    </source>
</evidence>
<dbReference type="AlphaFoldDB" id="A0A7W7ZZT8"/>
<dbReference type="RefSeq" id="WP_184960406.1">
    <property type="nucleotide sequence ID" value="NZ_JACHIN010000002.1"/>
</dbReference>
<comment type="caution">
    <text evidence="2">The sequence shown here is derived from an EMBL/GenBank/DDBJ whole genome shotgun (WGS) entry which is preliminary data.</text>
</comment>
<keyword evidence="1" id="KW-0472">Membrane</keyword>
<accession>A0A7W7ZZT8</accession>
<gene>
    <name evidence="2" type="ORF">HNR40_002324</name>
</gene>
<evidence type="ECO:0000313" key="2">
    <source>
        <dbReference type="EMBL" id="MBB5076860.1"/>
    </source>
</evidence>
<reference evidence="2 3" key="1">
    <citation type="submission" date="2020-08" db="EMBL/GenBank/DDBJ databases">
        <title>Genomic Encyclopedia of Type Strains, Phase IV (KMG-IV): sequencing the most valuable type-strain genomes for metagenomic binning, comparative biology and taxonomic classification.</title>
        <authorList>
            <person name="Goeker M."/>
        </authorList>
    </citation>
    <scope>NUCLEOTIDE SEQUENCE [LARGE SCALE GENOMIC DNA]</scope>
    <source>
        <strain evidence="2 3">DSM 45385</strain>
    </source>
</reference>
<feature type="transmembrane region" description="Helical" evidence="1">
    <location>
        <begin position="55"/>
        <end position="80"/>
    </location>
</feature>
<name>A0A7W7ZZT8_9ACTN</name>
<protein>
    <recommendedName>
        <fullName evidence="4">Alkaline shock response membrane anchor protein AmaP</fullName>
    </recommendedName>
</protein>
<keyword evidence="1" id="KW-0812">Transmembrane</keyword>
<proteinExistence type="predicted"/>
<organism evidence="2 3">
    <name type="scientific">Nonomuraea endophytica</name>
    <dbReference type="NCBI Taxonomy" id="714136"/>
    <lineage>
        <taxon>Bacteria</taxon>
        <taxon>Bacillati</taxon>
        <taxon>Actinomycetota</taxon>
        <taxon>Actinomycetes</taxon>
        <taxon>Streptosporangiales</taxon>
        <taxon>Streptosporangiaceae</taxon>
        <taxon>Nonomuraea</taxon>
    </lineage>
</organism>